<dbReference type="AlphaFoldDB" id="A0A5J4QIB9"/>
<dbReference type="GO" id="GO:0003700">
    <property type="term" value="F:DNA-binding transcription factor activity"/>
    <property type="evidence" value="ECO:0007669"/>
    <property type="project" value="InterPro"/>
</dbReference>
<dbReference type="PROSITE" id="PS01124">
    <property type="entry name" value="HTH_ARAC_FAMILY_2"/>
    <property type="match status" value="1"/>
</dbReference>
<reference evidence="5" key="1">
    <citation type="submission" date="2019-03" db="EMBL/GenBank/DDBJ databases">
        <title>Single cell metagenomics reveals metabolic interactions within the superorganism composed of flagellate Streblomastix strix and complex community of Bacteroidetes bacteria on its surface.</title>
        <authorList>
            <person name="Treitli S.C."/>
            <person name="Kolisko M."/>
            <person name="Husnik F."/>
            <person name="Keeling P."/>
            <person name="Hampl V."/>
        </authorList>
    </citation>
    <scope>NUCLEOTIDE SEQUENCE</scope>
    <source>
        <strain evidence="5">STM</strain>
    </source>
</reference>
<dbReference type="InterPro" id="IPR009057">
    <property type="entry name" value="Homeodomain-like_sf"/>
</dbReference>
<evidence type="ECO:0000256" key="2">
    <source>
        <dbReference type="ARBA" id="ARBA00023125"/>
    </source>
</evidence>
<dbReference type="SUPFAM" id="SSF46689">
    <property type="entry name" value="Homeodomain-like"/>
    <property type="match status" value="1"/>
</dbReference>
<dbReference type="Pfam" id="PF12833">
    <property type="entry name" value="HTH_18"/>
    <property type="match status" value="1"/>
</dbReference>
<evidence type="ECO:0000259" key="4">
    <source>
        <dbReference type="PROSITE" id="PS01124"/>
    </source>
</evidence>
<accession>A0A5J4QIB9</accession>
<evidence type="ECO:0000313" key="5">
    <source>
        <dbReference type="EMBL" id="KAA6320621.1"/>
    </source>
</evidence>
<comment type="caution">
    <text evidence="5">The sequence shown here is derived from an EMBL/GenBank/DDBJ whole genome shotgun (WGS) entry which is preliminary data.</text>
</comment>
<gene>
    <name evidence="5" type="ORF">EZS27_029629</name>
</gene>
<dbReference type="GO" id="GO:0043565">
    <property type="term" value="F:sequence-specific DNA binding"/>
    <property type="evidence" value="ECO:0007669"/>
    <property type="project" value="InterPro"/>
</dbReference>
<keyword evidence="2" id="KW-0238">DNA-binding</keyword>
<keyword evidence="3" id="KW-0804">Transcription</keyword>
<dbReference type="EMBL" id="SNRY01003534">
    <property type="protein sequence ID" value="KAA6320621.1"/>
    <property type="molecule type" value="Genomic_DNA"/>
</dbReference>
<dbReference type="InterPro" id="IPR020449">
    <property type="entry name" value="Tscrpt_reg_AraC-type_HTH"/>
</dbReference>
<dbReference type="InterPro" id="IPR018060">
    <property type="entry name" value="HTH_AraC"/>
</dbReference>
<name>A0A5J4QIB9_9ZZZZ</name>
<proteinExistence type="predicted"/>
<sequence>MRIAENTVLYVRPGQVHFASSIREAKGWSLSIDSMLVEKDYKNTFDGQFLTQKPIALDASVSAKVGEITRLLHTTMQAKPTQFSNGIILNLANVFIGIIAEQYADRQEDLQHQKSRSALIAHQFKKLLSDNFRTLKSPIQYAKTLNYSLSHLNESVKSITGFPVSYWIHQQVVLEAKRLLFYTDMTVKEIAFSLGYEDHIYFSRLFSKVAGVSPGAFRHAFRE</sequence>
<organism evidence="5">
    <name type="scientific">termite gut metagenome</name>
    <dbReference type="NCBI Taxonomy" id="433724"/>
    <lineage>
        <taxon>unclassified sequences</taxon>
        <taxon>metagenomes</taxon>
        <taxon>organismal metagenomes</taxon>
    </lineage>
</organism>
<dbReference type="Gene3D" id="1.10.10.60">
    <property type="entry name" value="Homeodomain-like"/>
    <property type="match status" value="1"/>
</dbReference>
<evidence type="ECO:0000256" key="3">
    <source>
        <dbReference type="ARBA" id="ARBA00023163"/>
    </source>
</evidence>
<dbReference type="PANTHER" id="PTHR43280:SF28">
    <property type="entry name" value="HTH-TYPE TRANSCRIPTIONAL ACTIVATOR RHAS"/>
    <property type="match status" value="1"/>
</dbReference>
<dbReference type="PRINTS" id="PR00032">
    <property type="entry name" value="HTHARAC"/>
</dbReference>
<evidence type="ECO:0000256" key="1">
    <source>
        <dbReference type="ARBA" id="ARBA00023015"/>
    </source>
</evidence>
<feature type="domain" description="HTH araC/xylS-type" evidence="4">
    <location>
        <begin position="122"/>
        <end position="220"/>
    </location>
</feature>
<protein>
    <submittedName>
        <fullName evidence="5">HTH-type transcriptional activator Btr</fullName>
    </submittedName>
</protein>
<keyword evidence="1" id="KW-0805">Transcription regulation</keyword>
<dbReference type="SMART" id="SM00342">
    <property type="entry name" value="HTH_ARAC"/>
    <property type="match status" value="1"/>
</dbReference>
<dbReference type="PANTHER" id="PTHR43280">
    <property type="entry name" value="ARAC-FAMILY TRANSCRIPTIONAL REGULATOR"/>
    <property type="match status" value="1"/>
</dbReference>